<gene>
    <name evidence="3" type="ORF">G5B37_08255</name>
</gene>
<dbReference type="NCBIfam" id="TIGR04183">
    <property type="entry name" value="Por_Secre_tail"/>
    <property type="match status" value="1"/>
</dbReference>
<organism evidence="3 4">
    <name type="scientific">Rasiella rasia</name>
    <dbReference type="NCBI Taxonomy" id="2744027"/>
    <lineage>
        <taxon>Bacteria</taxon>
        <taxon>Pseudomonadati</taxon>
        <taxon>Bacteroidota</taxon>
        <taxon>Flavobacteriia</taxon>
        <taxon>Flavobacteriales</taxon>
        <taxon>Flavobacteriaceae</taxon>
        <taxon>Rasiella</taxon>
    </lineage>
</organism>
<name>A0A6G6GLU7_9FLAO</name>
<sequence length="478" mass="50465">MKNIIRVLIFLLSGITAGYGQLQQYGQTLIGDNEGDRFGSDIELSADGKTLVLGVANSPDFGVGSDPQFNAGKIQVYQFLNDMWEQLGSDIDGGDTANLFGIEVAISKNGQVIAGAGGAEQPFNSTRVFELVNDEWVQKGTSIQNNDPIDSVFNLSLNEDGSILAIGSSGRNAGDELGAVTLYRFENNDWQVLGTSIYGDEDEDAFGLEVALSNDGLTFVTGALGNDANGVDAGLARVYAFNGSSWVQVGGDIVGNNTNDRLGSHVSINSVGDRISVVAAFSGATNRIDIYQNNGGNWQQVGNSIFKPAAANLRTSALNGAGDIVLIGLPSEPFLRTLQFDGTEWLQISETFTGLVGIQDIAIDDSGGIVVGSSPSGPSGGLVEAFADPTLGIAEVQDNSMNIILHPNPSSGIVTLESLDSPMLSYTIFNTNGQIVKSNSILKKEHSETLDLSGMAKGLYFAQIVTNSQIIQVKFILE</sequence>
<evidence type="ECO:0000256" key="1">
    <source>
        <dbReference type="ARBA" id="ARBA00022729"/>
    </source>
</evidence>
<dbReference type="RefSeq" id="WP_164679569.1">
    <property type="nucleotide sequence ID" value="NZ_CP049057.1"/>
</dbReference>
<dbReference type="InterPro" id="IPR011043">
    <property type="entry name" value="Gal_Oxase/kelch_b-propeller"/>
</dbReference>
<dbReference type="Proteomes" id="UP000505306">
    <property type="component" value="Chromosome"/>
</dbReference>
<evidence type="ECO:0000313" key="4">
    <source>
        <dbReference type="Proteomes" id="UP000505306"/>
    </source>
</evidence>
<dbReference type="Gene3D" id="2.120.10.80">
    <property type="entry name" value="Kelch-type beta propeller"/>
    <property type="match status" value="1"/>
</dbReference>
<dbReference type="AlphaFoldDB" id="A0A6G6GLU7"/>
<feature type="domain" description="Secretion system C-terminal sorting" evidence="2">
    <location>
        <begin position="406"/>
        <end position="476"/>
    </location>
</feature>
<dbReference type="KEGG" id="mgel:G5B37_08255"/>
<dbReference type="PANTHER" id="PTHR36220">
    <property type="entry name" value="UNNAMED PRODUCT"/>
    <property type="match status" value="1"/>
</dbReference>
<accession>A0A6G6GLU7</accession>
<reference evidence="3 4" key="1">
    <citation type="submission" date="2020-02" db="EMBL/GenBank/DDBJ databases">
        <title>Complete genome sequence of Flavobacteriaceae bacterium.</title>
        <authorList>
            <person name="Kim S.-J."/>
            <person name="Kim Y.-S."/>
            <person name="Kim K.-H."/>
        </authorList>
    </citation>
    <scope>NUCLEOTIDE SEQUENCE [LARGE SCALE GENOMIC DNA]</scope>
    <source>
        <strain evidence="3 4">RR4-40</strain>
    </source>
</reference>
<dbReference type="InterPro" id="IPR026444">
    <property type="entry name" value="Secre_tail"/>
</dbReference>
<protein>
    <submittedName>
        <fullName evidence="3">T9SS type A sorting domain-containing protein</fullName>
    </submittedName>
</protein>
<dbReference type="Pfam" id="PF18962">
    <property type="entry name" value="Por_Secre_tail"/>
    <property type="match status" value="1"/>
</dbReference>
<keyword evidence="1" id="KW-0732">Signal</keyword>
<evidence type="ECO:0000313" key="3">
    <source>
        <dbReference type="EMBL" id="QIE59555.1"/>
    </source>
</evidence>
<dbReference type="InterPro" id="IPR015915">
    <property type="entry name" value="Kelch-typ_b-propeller"/>
</dbReference>
<evidence type="ECO:0000259" key="2">
    <source>
        <dbReference type="Pfam" id="PF18962"/>
    </source>
</evidence>
<proteinExistence type="predicted"/>
<dbReference type="PANTHER" id="PTHR36220:SF1">
    <property type="entry name" value="GAMMA TUBULIN COMPLEX COMPONENT C-TERMINAL DOMAIN-CONTAINING PROTEIN"/>
    <property type="match status" value="1"/>
</dbReference>
<dbReference type="SUPFAM" id="SSF50965">
    <property type="entry name" value="Galactose oxidase, central domain"/>
    <property type="match status" value="1"/>
</dbReference>
<dbReference type="EMBL" id="CP049057">
    <property type="protein sequence ID" value="QIE59555.1"/>
    <property type="molecule type" value="Genomic_DNA"/>
</dbReference>
<keyword evidence="4" id="KW-1185">Reference proteome</keyword>